<dbReference type="InterPro" id="IPR039420">
    <property type="entry name" value="WalR-like"/>
</dbReference>
<keyword evidence="1 3" id="KW-0597">Phosphoprotein</keyword>
<evidence type="ECO:0000259" key="4">
    <source>
        <dbReference type="PROSITE" id="PS50043"/>
    </source>
</evidence>
<gene>
    <name evidence="6" type="ORF">ABEG17_02925</name>
</gene>
<feature type="domain" description="HTH luxR-type" evidence="4">
    <location>
        <begin position="166"/>
        <end position="231"/>
    </location>
</feature>
<keyword evidence="2" id="KW-0238">DNA-binding</keyword>
<dbReference type="EMBL" id="CP157483">
    <property type="protein sequence ID" value="XBO44298.1"/>
    <property type="molecule type" value="Genomic_DNA"/>
</dbReference>
<dbReference type="SUPFAM" id="SSF46894">
    <property type="entry name" value="C-terminal effector domain of the bipartite response regulators"/>
    <property type="match status" value="1"/>
</dbReference>
<sequence length="237" mass="26172">MWRVSSGFDEGAPVVREPIRVVIADDHVLYRRGLQMVVSQDEDIDIVGEAGDGKEAVDRTVELLPDVVLMDVRMPHTSGIEACKTIKALVPSTKIIMLTMSDEESDLYEAVKAGANGYLLKDVPGEEIAEGVRAVHHGDSLISPSMASKLLAEFAQMSRRQGERPSAVGAPRLTDRELEVLRLVARGLANKEIAHQLFISENTVKNHVRNILEKLQLHSRMEAAMYAVRENLLEPGE</sequence>
<feature type="modified residue" description="4-aspartylphosphate" evidence="3">
    <location>
        <position position="71"/>
    </location>
</feature>
<dbReference type="InterPro" id="IPR001789">
    <property type="entry name" value="Sig_transdc_resp-reg_receiver"/>
</dbReference>
<dbReference type="RefSeq" id="WP_406831786.1">
    <property type="nucleotide sequence ID" value="NZ_CP157483.1"/>
</dbReference>
<dbReference type="PRINTS" id="PR00038">
    <property type="entry name" value="HTHLUXR"/>
</dbReference>
<dbReference type="PROSITE" id="PS50043">
    <property type="entry name" value="HTH_LUXR_2"/>
    <property type="match status" value="1"/>
</dbReference>
<evidence type="ECO:0000259" key="5">
    <source>
        <dbReference type="PROSITE" id="PS50110"/>
    </source>
</evidence>
<dbReference type="PROSITE" id="PS00622">
    <property type="entry name" value="HTH_LUXR_1"/>
    <property type="match status" value="1"/>
</dbReference>
<dbReference type="PANTHER" id="PTHR43214:SF37">
    <property type="entry name" value="TRANSCRIPTIONAL REGULATORY PROTEIN YDFI"/>
    <property type="match status" value="1"/>
</dbReference>
<dbReference type="CDD" id="cd06170">
    <property type="entry name" value="LuxR_C_like"/>
    <property type="match status" value="1"/>
</dbReference>
<reference evidence="6" key="1">
    <citation type="submission" date="2024-05" db="EMBL/GenBank/DDBJ databases">
        <authorList>
            <person name="Kim S."/>
            <person name="Heo J."/>
            <person name="Choi H."/>
            <person name="Choi Y."/>
            <person name="Kwon S.-W."/>
            <person name="Kim Y."/>
        </authorList>
    </citation>
    <scope>NUCLEOTIDE SEQUENCE</scope>
    <source>
        <strain evidence="6">KACC 23699</strain>
    </source>
</reference>
<dbReference type="GO" id="GO:0006355">
    <property type="term" value="P:regulation of DNA-templated transcription"/>
    <property type="evidence" value="ECO:0007669"/>
    <property type="project" value="InterPro"/>
</dbReference>
<evidence type="ECO:0000256" key="1">
    <source>
        <dbReference type="ARBA" id="ARBA00022553"/>
    </source>
</evidence>
<evidence type="ECO:0000256" key="2">
    <source>
        <dbReference type="ARBA" id="ARBA00023125"/>
    </source>
</evidence>
<protein>
    <submittedName>
        <fullName evidence="6">Response regulator transcription factor</fullName>
    </submittedName>
</protein>
<dbReference type="PROSITE" id="PS50110">
    <property type="entry name" value="RESPONSE_REGULATORY"/>
    <property type="match status" value="1"/>
</dbReference>
<dbReference type="Pfam" id="PF00196">
    <property type="entry name" value="GerE"/>
    <property type="match status" value="1"/>
</dbReference>
<dbReference type="InterPro" id="IPR016032">
    <property type="entry name" value="Sig_transdc_resp-reg_C-effctor"/>
</dbReference>
<dbReference type="Gene3D" id="3.40.50.2300">
    <property type="match status" value="1"/>
</dbReference>
<dbReference type="InterPro" id="IPR011006">
    <property type="entry name" value="CheY-like_superfamily"/>
</dbReference>
<dbReference type="AlphaFoldDB" id="A0AAU7JVP8"/>
<dbReference type="CDD" id="cd17535">
    <property type="entry name" value="REC_NarL-like"/>
    <property type="match status" value="1"/>
</dbReference>
<dbReference type="GO" id="GO:0000160">
    <property type="term" value="P:phosphorelay signal transduction system"/>
    <property type="evidence" value="ECO:0007669"/>
    <property type="project" value="InterPro"/>
</dbReference>
<accession>A0AAU7JVP8</accession>
<dbReference type="PANTHER" id="PTHR43214">
    <property type="entry name" value="TWO-COMPONENT RESPONSE REGULATOR"/>
    <property type="match status" value="1"/>
</dbReference>
<name>A0AAU7JVP8_9MICO</name>
<feature type="domain" description="Response regulatory" evidence="5">
    <location>
        <begin position="20"/>
        <end position="136"/>
    </location>
</feature>
<dbReference type="SUPFAM" id="SSF52172">
    <property type="entry name" value="CheY-like"/>
    <property type="match status" value="1"/>
</dbReference>
<evidence type="ECO:0000313" key="6">
    <source>
        <dbReference type="EMBL" id="XBO44298.1"/>
    </source>
</evidence>
<organism evidence="6">
    <name type="scientific">Pedococcus sp. KACC 23699</name>
    <dbReference type="NCBI Taxonomy" id="3149228"/>
    <lineage>
        <taxon>Bacteria</taxon>
        <taxon>Bacillati</taxon>
        <taxon>Actinomycetota</taxon>
        <taxon>Actinomycetes</taxon>
        <taxon>Micrococcales</taxon>
        <taxon>Intrasporangiaceae</taxon>
        <taxon>Pedococcus</taxon>
    </lineage>
</organism>
<dbReference type="SMART" id="SM00421">
    <property type="entry name" value="HTH_LUXR"/>
    <property type="match status" value="1"/>
</dbReference>
<evidence type="ECO:0000256" key="3">
    <source>
        <dbReference type="PROSITE-ProRule" id="PRU00169"/>
    </source>
</evidence>
<dbReference type="GO" id="GO:0003677">
    <property type="term" value="F:DNA binding"/>
    <property type="evidence" value="ECO:0007669"/>
    <property type="project" value="UniProtKB-KW"/>
</dbReference>
<dbReference type="InterPro" id="IPR058245">
    <property type="entry name" value="NreC/VraR/RcsB-like_REC"/>
</dbReference>
<dbReference type="Pfam" id="PF00072">
    <property type="entry name" value="Response_reg"/>
    <property type="match status" value="1"/>
</dbReference>
<proteinExistence type="predicted"/>
<dbReference type="SMART" id="SM00448">
    <property type="entry name" value="REC"/>
    <property type="match status" value="1"/>
</dbReference>
<dbReference type="InterPro" id="IPR000792">
    <property type="entry name" value="Tscrpt_reg_LuxR_C"/>
</dbReference>